<sequence length="420" mass="48114">MLVKYKTFSLNLTSLYGLQLLLTLFPVLIIPLLIRTLGVNEYASYVLVAALFSMLEIVVAYSFRTTATREASNVSDDEGMSELIISVMCIRLCLSLLAIVIFCILFQIVYTSKIPQISSLSLAIILTLRLLGFVLSNEWYFQAMQNTSVLLFITLFSRLFFVFTLILPTEKTLEYVLFCNSVMYFLVGVSAFVYIFLYRKIIIVVPETRTMMTRFRDGADLFISSLGVYFYTNINTVFVSSLLPPQFVAVYSVAEKVYRGAASLFSPINRALYPILLKLHSSNKYKFSRLFAIVYLFQMVSVILLSIILHYFDRTILKYFFHGNAITDEAMVFFSHFLYLSVLFVVSAYTTYILVIFSLDKVIKRITITFGIINVVLIPLVLTYLSFIYVFWAIFMIMLLVALIQTSLCVSGLDRRVECK</sequence>
<dbReference type="Proteomes" id="UP000838748">
    <property type="component" value="Unassembled WGS sequence"/>
</dbReference>
<feature type="transmembrane region" description="Helical" evidence="6">
    <location>
        <begin position="366"/>
        <end position="385"/>
    </location>
</feature>
<evidence type="ECO:0008006" key="9">
    <source>
        <dbReference type="Google" id="ProtNLM"/>
    </source>
</evidence>
<dbReference type="InterPro" id="IPR002797">
    <property type="entry name" value="Polysacc_synth"/>
</dbReference>
<accession>A0ABM9A8J1</accession>
<keyword evidence="5 6" id="KW-0472">Membrane</keyword>
<feature type="transmembrane region" description="Helical" evidence="6">
    <location>
        <begin position="258"/>
        <end position="277"/>
    </location>
</feature>
<keyword evidence="3 6" id="KW-0812">Transmembrane</keyword>
<keyword evidence="2" id="KW-1003">Cell membrane</keyword>
<evidence type="ECO:0000313" key="7">
    <source>
        <dbReference type="EMBL" id="CAH0541756.1"/>
    </source>
</evidence>
<organism evidence="7 8">
    <name type="scientific">Vibrio marisflavi CECT 7928</name>
    <dbReference type="NCBI Taxonomy" id="634439"/>
    <lineage>
        <taxon>Bacteria</taxon>
        <taxon>Pseudomonadati</taxon>
        <taxon>Pseudomonadota</taxon>
        <taxon>Gammaproteobacteria</taxon>
        <taxon>Vibrionales</taxon>
        <taxon>Vibrionaceae</taxon>
        <taxon>Vibrio</taxon>
    </lineage>
</organism>
<feature type="transmembrane region" description="Helical" evidence="6">
    <location>
        <begin position="148"/>
        <end position="169"/>
    </location>
</feature>
<proteinExistence type="predicted"/>
<keyword evidence="4 6" id="KW-1133">Transmembrane helix</keyword>
<dbReference type="EMBL" id="CAKLDM010000002">
    <property type="protein sequence ID" value="CAH0541756.1"/>
    <property type="molecule type" value="Genomic_DNA"/>
</dbReference>
<evidence type="ECO:0000256" key="1">
    <source>
        <dbReference type="ARBA" id="ARBA00004651"/>
    </source>
</evidence>
<feature type="transmembrane region" description="Helical" evidence="6">
    <location>
        <begin position="289"/>
        <end position="312"/>
    </location>
</feature>
<comment type="subcellular location">
    <subcellularLocation>
        <location evidence="1">Cell membrane</location>
        <topology evidence="1">Multi-pass membrane protein</topology>
    </subcellularLocation>
</comment>
<dbReference type="PANTHER" id="PTHR30250">
    <property type="entry name" value="PST FAMILY PREDICTED COLANIC ACID TRANSPORTER"/>
    <property type="match status" value="1"/>
</dbReference>
<feature type="transmembrane region" description="Helical" evidence="6">
    <location>
        <begin position="391"/>
        <end position="413"/>
    </location>
</feature>
<comment type="caution">
    <text evidence="7">The sequence shown here is derived from an EMBL/GenBank/DDBJ whole genome shotgun (WGS) entry which is preliminary data.</text>
</comment>
<evidence type="ECO:0000313" key="8">
    <source>
        <dbReference type="Proteomes" id="UP000838748"/>
    </source>
</evidence>
<feature type="transmembrane region" description="Helical" evidence="6">
    <location>
        <begin position="116"/>
        <end position="136"/>
    </location>
</feature>
<feature type="transmembrane region" description="Helical" evidence="6">
    <location>
        <begin position="12"/>
        <end position="36"/>
    </location>
</feature>
<evidence type="ECO:0000256" key="2">
    <source>
        <dbReference type="ARBA" id="ARBA00022475"/>
    </source>
</evidence>
<evidence type="ECO:0000256" key="4">
    <source>
        <dbReference type="ARBA" id="ARBA00022989"/>
    </source>
</evidence>
<name>A0ABM9A8J1_9VIBR</name>
<evidence type="ECO:0000256" key="3">
    <source>
        <dbReference type="ARBA" id="ARBA00022692"/>
    </source>
</evidence>
<feature type="transmembrane region" description="Helical" evidence="6">
    <location>
        <begin position="218"/>
        <end position="238"/>
    </location>
</feature>
<dbReference type="PANTHER" id="PTHR30250:SF11">
    <property type="entry name" value="O-ANTIGEN TRANSPORTER-RELATED"/>
    <property type="match status" value="1"/>
</dbReference>
<keyword evidence="8" id="KW-1185">Reference proteome</keyword>
<feature type="transmembrane region" description="Helical" evidence="6">
    <location>
        <begin position="83"/>
        <end position="110"/>
    </location>
</feature>
<reference evidence="7" key="1">
    <citation type="submission" date="2021-11" db="EMBL/GenBank/DDBJ databases">
        <authorList>
            <person name="Rodrigo-Torres L."/>
            <person name="Arahal R. D."/>
            <person name="Lucena T."/>
        </authorList>
    </citation>
    <scope>NUCLEOTIDE SEQUENCE</scope>
    <source>
        <strain evidence="7">CECT 7928</strain>
    </source>
</reference>
<gene>
    <name evidence="7" type="ORF">VMF7928_03814</name>
</gene>
<dbReference type="InterPro" id="IPR050833">
    <property type="entry name" value="Poly_Biosynth_Transport"/>
</dbReference>
<protein>
    <recommendedName>
        <fullName evidence="9">Polysaccharide biosynthesis protein</fullName>
    </recommendedName>
</protein>
<evidence type="ECO:0000256" key="6">
    <source>
        <dbReference type="SAM" id="Phobius"/>
    </source>
</evidence>
<feature type="transmembrane region" description="Helical" evidence="6">
    <location>
        <begin position="42"/>
        <end position="63"/>
    </location>
</feature>
<dbReference type="RefSeq" id="WP_237363260.1">
    <property type="nucleotide sequence ID" value="NZ_CAKLDM010000002.1"/>
</dbReference>
<feature type="transmembrane region" description="Helical" evidence="6">
    <location>
        <begin position="175"/>
        <end position="197"/>
    </location>
</feature>
<dbReference type="Pfam" id="PF01943">
    <property type="entry name" value="Polysacc_synt"/>
    <property type="match status" value="1"/>
</dbReference>
<evidence type="ECO:0000256" key="5">
    <source>
        <dbReference type="ARBA" id="ARBA00023136"/>
    </source>
</evidence>
<feature type="transmembrane region" description="Helical" evidence="6">
    <location>
        <begin position="332"/>
        <end position="359"/>
    </location>
</feature>